<gene>
    <name evidence="1" type="ORF">OH76DRAFT_1160029</name>
</gene>
<proteinExistence type="predicted"/>
<dbReference type="EMBL" id="KZ857386">
    <property type="protein sequence ID" value="RDX53874.1"/>
    <property type="molecule type" value="Genomic_DNA"/>
</dbReference>
<keyword evidence="2" id="KW-1185">Reference proteome</keyword>
<accession>A0A371DMZ0</accession>
<dbReference type="AlphaFoldDB" id="A0A371DMZ0"/>
<reference evidence="1 2" key="1">
    <citation type="journal article" date="2018" name="Biotechnol. Biofuels">
        <title>Integrative visual omics of the white-rot fungus Polyporus brumalis exposes the biotechnological potential of its oxidative enzymes for delignifying raw plant biomass.</title>
        <authorList>
            <person name="Miyauchi S."/>
            <person name="Rancon A."/>
            <person name="Drula E."/>
            <person name="Hage H."/>
            <person name="Chaduli D."/>
            <person name="Favel A."/>
            <person name="Grisel S."/>
            <person name="Henrissat B."/>
            <person name="Herpoel-Gimbert I."/>
            <person name="Ruiz-Duenas F.J."/>
            <person name="Chevret D."/>
            <person name="Hainaut M."/>
            <person name="Lin J."/>
            <person name="Wang M."/>
            <person name="Pangilinan J."/>
            <person name="Lipzen A."/>
            <person name="Lesage-Meessen L."/>
            <person name="Navarro D."/>
            <person name="Riley R."/>
            <person name="Grigoriev I.V."/>
            <person name="Zhou S."/>
            <person name="Raouche S."/>
            <person name="Rosso M.N."/>
        </authorList>
    </citation>
    <scope>NUCLEOTIDE SEQUENCE [LARGE SCALE GENOMIC DNA]</scope>
    <source>
        <strain evidence="1 2">BRFM 1820</strain>
    </source>
</reference>
<name>A0A371DMZ0_9APHY</name>
<protein>
    <submittedName>
        <fullName evidence="1">Uncharacterized protein</fullName>
    </submittedName>
</protein>
<evidence type="ECO:0000313" key="2">
    <source>
        <dbReference type="Proteomes" id="UP000256964"/>
    </source>
</evidence>
<organism evidence="1 2">
    <name type="scientific">Lentinus brumalis</name>
    <dbReference type="NCBI Taxonomy" id="2498619"/>
    <lineage>
        <taxon>Eukaryota</taxon>
        <taxon>Fungi</taxon>
        <taxon>Dikarya</taxon>
        <taxon>Basidiomycota</taxon>
        <taxon>Agaricomycotina</taxon>
        <taxon>Agaricomycetes</taxon>
        <taxon>Polyporales</taxon>
        <taxon>Polyporaceae</taxon>
        <taxon>Lentinus</taxon>
    </lineage>
</organism>
<dbReference type="Proteomes" id="UP000256964">
    <property type="component" value="Unassembled WGS sequence"/>
</dbReference>
<sequence>MYRLWPADDWLLAVCGFLNIYHPLICTMRRTLDWCVSILIIWYLIEPDGSRCAVSRWMADGGCIRLKEASSILRSQAV</sequence>
<evidence type="ECO:0000313" key="1">
    <source>
        <dbReference type="EMBL" id="RDX53874.1"/>
    </source>
</evidence>